<dbReference type="Gene3D" id="1.20.1250.20">
    <property type="entry name" value="MFS general substrate transporter like domains"/>
    <property type="match status" value="1"/>
</dbReference>
<dbReference type="PROSITE" id="PS50850">
    <property type="entry name" value="MFS"/>
    <property type="match status" value="1"/>
</dbReference>
<dbReference type="Proteomes" id="UP001144157">
    <property type="component" value="Unassembled WGS sequence"/>
</dbReference>
<evidence type="ECO:0000256" key="2">
    <source>
        <dbReference type="ARBA" id="ARBA00010992"/>
    </source>
</evidence>
<sequence length="266" mass="28789">MVALSAAWASAMYGYDSAFIGGTLELPAFKTSLDIDGNNSTSLSSNVVSMFQAGAFFGAIFGFFFAEYFGRKPVILGSGVVFTIGSGLQLVGRIDELYAGRVLTGLGVGASSTMIPVYIAECSPALIRGRLVGCFEIMLQVALVFGFWVNYGVDKNIPSTTSAQWRIPVGIQMIPAGLLLISQKNLAWVRNLPFDHPYVVNELAEIQAAVNQELEMSGGRRTLSHIVRECAAPGVRNRILIGVMLMLLQNLTGYIPYLLTIFCIRV</sequence>
<comment type="caution">
    <text evidence="15">The sequence shown here is derived from an EMBL/GenBank/DDBJ whole genome shotgun (WGS) entry which is preliminary data.</text>
</comment>
<keyword evidence="8 13" id="KW-1133">Transmembrane helix</keyword>
<evidence type="ECO:0000256" key="7">
    <source>
        <dbReference type="ARBA" id="ARBA00022911"/>
    </source>
</evidence>
<dbReference type="PROSITE" id="PS00217">
    <property type="entry name" value="SUGAR_TRANSPORT_2"/>
    <property type="match status" value="1"/>
</dbReference>
<evidence type="ECO:0000313" key="15">
    <source>
        <dbReference type="EMBL" id="GLA90180.1"/>
    </source>
</evidence>
<dbReference type="GO" id="GO:0005886">
    <property type="term" value="C:plasma membrane"/>
    <property type="evidence" value="ECO:0007669"/>
    <property type="project" value="UniProtKB-SubCell"/>
</dbReference>
<evidence type="ECO:0000256" key="3">
    <source>
        <dbReference type="ARBA" id="ARBA00022448"/>
    </source>
</evidence>
<dbReference type="AlphaFoldDB" id="A0A9W6ES95"/>
<name>A0A9W6ES95_ASPTU</name>
<dbReference type="Pfam" id="PF00083">
    <property type="entry name" value="Sugar_tr"/>
    <property type="match status" value="1"/>
</dbReference>
<evidence type="ECO:0000256" key="1">
    <source>
        <dbReference type="ARBA" id="ARBA00004651"/>
    </source>
</evidence>
<evidence type="ECO:0000256" key="11">
    <source>
        <dbReference type="ARBA" id="ARBA00038682"/>
    </source>
</evidence>
<keyword evidence="9 13" id="KW-0472">Membrane</keyword>
<dbReference type="GO" id="GO:0005351">
    <property type="term" value="F:carbohydrate:proton symporter activity"/>
    <property type="evidence" value="ECO:0007669"/>
    <property type="project" value="TreeGrafter"/>
</dbReference>
<evidence type="ECO:0000256" key="12">
    <source>
        <dbReference type="ARBA" id="ARBA00043213"/>
    </source>
</evidence>
<feature type="domain" description="Major facilitator superfamily (MFS) profile" evidence="14">
    <location>
        <begin position="2"/>
        <end position="266"/>
    </location>
</feature>
<evidence type="ECO:0000256" key="5">
    <source>
        <dbReference type="ARBA" id="ARBA00022692"/>
    </source>
</evidence>
<evidence type="ECO:0000256" key="13">
    <source>
        <dbReference type="SAM" id="Phobius"/>
    </source>
</evidence>
<dbReference type="PRINTS" id="PR00171">
    <property type="entry name" value="SUGRTRNSPORT"/>
</dbReference>
<feature type="transmembrane region" description="Helical" evidence="13">
    <location>
        <begin position="163"/>
        <end position="181"/>
    </location>
</feature>
<dbReference type="EMBL" id="BRPE01000022">
    <property type="protein sequence ID" value="GLA90180.1"/>
    <property type="molecule type" value="Genomic_DNA"/>
</dbReference>
<reference evidence="15" key="1">
    <citation type="submission" date="2022-07" db="EMBL/GenBank/DDBJ databases">
        <title>Taxonomy of Aspergillus series Nigri: significant species reduction supported by multi-species coalescent approaches.</title>
        <authorList>
            <person name="Bian C."/>
            <person name="Kusuya Y."/>
            <person name="Sklenar F."/>
            <person name="D'hooge E."/>
            <person name="Yaguchi T."/>
            <person name="Takahashi H."/>
            <person name="Hubka V."/>
        </authorList>
    </citation>
    <scope>NUCLEOTIDE SEQUENCE</scope>
    <source>
        <strain evidence="15">IFM 56815</strain>
    </source>
</reference>
<evidence type="ECO:0000256" key="8">
    <source>
        <dbReference type="ARBA" id="ARBA00022989"/>
    </source>
</evidence>
<dbReference type="InterPro" id="IPR005829">
    <property type="entry name" value="Sugar_transporter_CS"/>
</dbReference>
<evidence type="ECO:0000313" key="16">
    <source>
        <dbReference type="Proteomes" id="UP001144157"/>
    </source>
</evidence>
<dbReference type="PROSITE" id="PS00216">
    <property type="entry name" value="SUGAR_TRANSPORT_1"/>
    <property type="match status" value="1"/>
</dbReference>
<feature type="transmembrane region" description="Helical" evidence="13">
    <location>
        <begin position="98"/>
        <end position="119"/>
    </location>
</feature>
<feature type="transmembrane region" description="Helical" evidence="13">
    <location>
        <begin position="239"/>
        <end position="259"/>
    </location>
</feature>
<protein>
    <recommendedName>
        <fullName evidence="12">Quinate transporter</fullName>
    </recommendedName>
</protein>
<dbReference type="PANTHER" id="PTHR48022:SF34">
    <property type="entry name" value="MAJOR FACILITATOR SUPERFAMILY (MFS) PROFILE DOMAIN-CONTAINING PROTEIN-RELATED"/>
    <property type="match status" value="1"/>
</dbReference>
<feature type="transmembrane region" description="Helical" evidence="13">
    <location>
        <begin position="73"/>
        <end position="92"/>
    </location>
</feature>
<proteinExistence type="inferred from homology"/>
<dbReference type="PANTHER" id="PTHR48022">
    <property type="entry name" value="PLASTIDIC GLUCOSE TRANSPORTER 4"/>
    <property type="match status" value="1"/>
</dbReference>
<organism evidence="15 16">
    <name type="scientific">Aspergillus tubingensis</name>
    <dbReference type="NCBI Taxonomy" id="5068"/>
    <lineage>
        <taxon>Eukaryota</taxon>
        <taxon>Fungi</taxon>
        <taxon>Dikarya</taxon>
        <taxon>Ascomycota</taxon>
        <taxon>Pezizomycotina</taxon>
        <taxon>Eurotiomycetes</taxon>
        <taxon>Eurotiomycetidae</taxon>
        <taxon>Eurotiales</taxon>
        <taxon>Aspergillaceae</taxon>
        <taxon>Aspergillus</taxon>
        <taxon>Aspergillus subgen. Circumdati</taxon>
    </lineage>
</organism>
<gene>
    <name evidence="15" type="ORF">AtubIFM56815_005743</name>
</gene>
<comment type="function">
    <text evidence="10">Integral membrane transporter that imports quinic acid to be catabolized as a carbon source.</text>
</comment>
<comment type="subcellular location">
    <subcellularLocation>
        <location evidence="1">Cell membrane</location>
        <topology evidence="1">Multi-pass membrane protein</topology>
    </subcellularLocation>
</comment>
<dbReference type="SUPFAM" id="SSF103473">
    <property type="entry name" value="MFS general substrate transporter"/>
    <property type="match status" value="1"/>
</dbReference>
<dbReference type="InterPro" id="IPR005828">
    <property type="entry name" value="MFS_sugar_transport-like"/>
</dbReference>
<dbReference type="InterPro" id="IPR036259">
    <property type="entry name" value="MFS_trans_sf"/>
</dbReference>
<keyword evidence="6" id="KW-0832">Ubl conjugation</keyword>
<keyword evidence="3" id="KW-0813">Transport</keyword>
<feature type="transmembrane region" description="Helical" evidence="13">
    <location>
        <begin position="47"/>
        <end position="66"/>
    </location>
</feature>
<accession>A0A9W6ES95</accession>
<evidence type="ECO:0000256" key="6">
    <source>
        <dbReference type="ARBA" id="ARBA00022843"/>
    </source>
</evidence>
<evidence type="ECO:0000256" key="9">
    <source>
        <dbReference type="ARBA" id="ARBA00023136"/>
    </source>
</evidence>
<keyword evidence="5 13" id="KW-0812">Transmembrane</keyword>
<keyword evidence="7" id="KW-0672">Quinate metabolism</keyword>
<feature type="transmembrane region" description="Helical" evidence="13">
    <location>
        <begin position="131"/>
        <end position="151"/>
    </location>
</feature>
<evidence type="ECO:0000259" key="14">
    <source>
        <dbReference type="PROSITE" id="PS50850"/>
    </source>
</evidence>
<evidence type="ECO:0000256" key="10">
    <source>
        <dbReference type="ARBA" id="ARBA00037560"/>
    </source>
</evidence>
<evidence type="ECO:0000256" key="4">
    <source>
        <dbReference type="ARBA" id="ARBA00022475"/>
    </source>
</evidence>
<dbReference type="InterPro" id="IPR020846">
    <property type="entry name" value="MFS_dom"/>
</dbReference>
<dbReference type="InterPro" id="IPR050360">
    <property type="entry name" value="MFS_Sugar_Transporters"/>
</dbReference>
<dbReference type="InterPro" id="IPR003663">
    <property type="entry name" value="Sugar/inositol_transpt"/>
</dbReference>
<comment type="similarity">
    <text evidence="2">Belongs to the major facilitator superfamily. Sugar transporter (TC 2.A.1.1) family.</text>
</comment>
<comment type="subunit">
    <text evidence="11">Interacts with creB.</text>
</comment>
<keyword evidence="4" id="KW-1003">Cell membrane</keyword>